<feature type="signal peptide" evidence="2">
    <location>
        <begin position="1"/>
        <end position="20"/>
    </location>
</feature>
<comment type="caution">
    <text evidence="3">The sequence shown here is derived from an EMBL/GenBank/DDBJ whole genome shotgun (WGS) entry which is preliminary data.</text>
</comment>
<keyword evidence="2" id="KW-0732">Signal</keyword>
<dbReference type="PROSITE" id="PS51257">
    <property type="entry name" value="PROKAR_LIPOPROTEIN"/>
    <property type="match status" value="1"/>
</dbReference>
<gene>
    <name evidence="3" type="ORF">AB4874_03040</name>
</gene>
<evidence type="ECO:0000256" key="2">
    <source>
        <dbReference type="SAM" id="SignalP"/>
    </source>
</evidence>
<evidence type="ECO:0000313" key="4">
    <source>
        <dbReference type="Proteomes" id="UP001557465"/>
    </source>
</evidence>
<keyword evidence="1" id="KW-0812">Transmembrane</keyword>
<dbReference type="EMBL" id="JBFRYC010000002">
    <property type="protein sequence ID" value="MEX1660625.1"/>
    <property type="molecule type" value="Genomic_DNA"/>
</dbReference>
<proteinExistence type="predicted"/>
<keyword evidence="1" id="KW-1133">Transmembrane helix</keyword>
<sequence>MRILVLAAAGGLLVSLAACGDTVTERAATGGLGGLVVAGPVGAVAGATVGVVTKK</sequence>
<accession>A0ABV3TH31</accession>
<feature type="transmembrane region" description="Helical" evidence="1">
    <location>
        <begin position="29"/>
        <end position="52"/>
    </location>
</feature>
<dbReference type="RefSeq" id="WP_295532909.1">
    <property type="nucleotide sequence ID" value="NZ_JBFRYC010000002.1"/>
</dbReference>
<feature type="chain" id="PRO_5046711394" description="Lipoprotein" evidence="2">
    <location>
        <begin position="21"/>
        <end position="55"/>
    </location>
</feature>
<reference evidence="3 4" key="1">
    <citation type="journal article" date="2011" name="Int. J. Syst. Evol. Microbiol.">
        <title>Zhongshania antarctica gen. nov., sp. nov. and Zhongshania guokunii sp. nov., gammaproteobacteria respectively isolated from coastal attached (fast) ice and surface seawater of the Antarctic.</title>
        <authorList>
            <person name="Li H.J."/>
            <person name="Zhang X.Y."/>
            <person name="Chen C.X."/>
            <person name="Zhang Y.J."/>
            <person name="Gao Z.M."/>
            <person name="Yu Y."/>
            <person name="Chen X.L."/>
            <person name="Chen B."/>
            <person name="Zhang Y.Z."/>
        </authorList>
    </citation>
    <scope>NUCLEOTIDE SEQUENCE [LARGE SCALE GENOMIC DNA]</scope>
    <source>
        <strain evidence="3 4">15-R06ZXC-3</strain>
    </source>
</reference>
<evidence type="ECO:0000256" key="1">
    <source>
        <dbReference type="SAM" id="Phobius"/>
    </source>
</evidence>
<name>A0ABV3TH31_9RHOB</name>
<keyword evidence="1" id="KW-0472">Membrane</keyword>
<protein>
    <recommendedName>
        <fullName evidence="5">Lipoprotein</fullName>
    </recommendedName>
</protein>
<organism evidence="3 4">
    <name type="scientific">Thioclava arctica</name>
    <dbReference type="NCBI Taxonomy" id="3238301"/>
    <lineage>
        <taxon>Bacteria</taxon>
        <taxon>Pseudomonadati</taxon>
        <taxon>Pseudomonadota</taxon>
        <taxon>Alphaproteobacteria</taxon>
        <taxon>Rhodobacterales</taxon>
        <taxon>Paracoccaceae</taxon>
        <taxon>Thioclava</taxon>
    </lineage>
</organism>
<keyword evidence="4" id="KW-1185">Reference proteome</keyword>
<dbReference type="Proteomes" id="UP001557465">
    <property type="component" value="Unassembled WGS sequence"/>
</dbReference>
<evidence type="ECO:0000313" key="3">
    <source>
        <dbReference type="EMBL" id="MEX1660625.1"/>
    </source>
</evidence>
<evidence type="ECO:0008006" key="5">
    <source>
        <dbReference type="Google" id="ProtNLM"/>
    </source>
</evidence>